<feature type="chain" id="PRO_5018775933" evidence="2">
    <location>
        <begin position="24"/>
        <end position="184"/>
    </location>
</feature>
<evidence type="ECO:0000313" key="4">
    <source>
        <dbReference type="EMBL" id="RVU04054.1"/>
    </source>
</evidence>
<feature type="domain" description="Cell wall hydrolase SleB" evidence="3">
    <location>
        <begin position="90"/>
        <end position="183"/>
    </location>
</feature>
<sequence>MNYLLARRALLSLLSCAFGLGLAIDGAAQTTEHQAAEAQNVSQPTVSTRAAASPSKTITKAPAKTGKLASTAQAECVAKVILHEAGNQIHKGKLAVAQVIRARMKQKHADACSVVHEAGQFFNIERFRPDRSSAQWREAMGIARLTLAGKGKDVVPGALFFRSGGREFKGRLRIAQIDAHIFYR</sequence>
<dbReference type="InterPro" id="IPR011105">
    <property type="entry name" value="Cell_wall_hydrolase_SleB"/>
</dbReference>
<reference evidence="4 5" key="1">
    <citation type="submission" date="2019-01" db="EMBL/GenBank/DDBJ databases">
        <authorList>
            <person name="Chen W.-M."/>
        </authorList>
    </citation>
    <scope>NUCLEOTIDE SEQUENCE [LARGE SCALE GENOMIC DNA]</scope>
    <source>
        <strain evidence="4 5">FSY-9</strain>
    </source>
</reference>
<protein>
    <submittedName>
        <fullName evidence="4">Cell wall hydrolase</fullName>
    </submittedName>
</protein>
<evidence type="ECO:0000259" key="3">
    <source>
        <dbReference type="Pfam" id="PF07486"/>
    </source>
</evidence>
<feature type="region of interest" description="Disordered" evidence="1">
    <location>
        <begin position="37"/>
        <end position="64"/>
    </location>
</feature>
<evidence type="ECO:0000256" key="2">
    <source>
        <dbReference type="SAM" id="SignalP"/>
    </source>
</evidence>
<keyword evidence="2" id="KW-0732">Signal</keyword>
<keyword evidence="5" id="KW-1185">Reference proteome</keyword>
<feature type="compositionally biased region" description="Polar residues" evidence="1">
    <location>
        <begin position="40"/>
        <end position="58"/>
    </location>
</feature>
<dbReference type="RefSeq" id="WP_127710126.1">
    <property type="nucleotide sequence ID" value="NZ_SACO01000010.1"/>
</dbReference>
<dbReference type="OrthoDB" id="9785345at2"/>
<comment type="caution">
    <text evidence="4">The sequence shown here is derived from an EMBL/GenBank/DDBJ whole genome shotgun (WGS) entry which is preliminary data.</text>
</comment>
<organism evidence="4 5">
    <name type="scientific">Novosphingobium umbonatum</name>
    <dbReference type="NCBI Taxonomy" id="1908524"/>
    <lineage>
        <taxon>Bacteria</taxon>
        <taxon>Pseudomonadati</taxon>
        <taxon>Pseudomonadota</taxon>
        <taxon>Alphaproteobacteria</taxon>
        <taxon>Sphingomonadales</taxon>
        <taxon>Sphingomonadaceae</taxon>
        <taxon>Novosphingobium</taxon>
    </lineage>
</organism>
<name>A0A3S2X2I4_9SPHN</name>
<dbReference type="Proteomes" id="UP000282837">
    <property type="component" value="Unassembled WGS sequence"/>
</dbReference>
<feature type="signal peptide" evidence="2">
    <location>
        <begin position="1"/>
        <end position="23"/>
    </location>
</feature>
<dbReference type="Gene3D" id="1.10.10.2520">
    <property type="entry name" value="Cell wall hydrolase SleB, domain 1"/>
    <property type="match status" value="1"/>
</dbReference>
<gene>
    <name evidence="4" type="ORF">EOE18_12790</name>
</gene>
<dbReference type="AlphaFoldDB" id="A0A3S2X2I4"/>
<keyword evidence="4" id="KW-0378">Hydrolase</keyword>
<dbReference type="InterPro" id="IPR042047">
    <property type="entry name" value="SleB_dom1"/>
</dbReference>
<dbReference type="EMBL" id="SACO01000010">
    <property type="protein sequence ID" value="RVU04054.1"/>
    <property type="molecule type" value="Genomic_DNA"/>
</dbReference>
<dbReference type="GO" id="GO:0016787">
    <property type="term" value="F:hydrolase activity"/>
    <property type="evidence" value="ECO:0007669"/>
    <property type="project" value="UniProtKB-KW"/>
</dbReference>
<proteinExistence type="predicted"/>
<evidence type="ECO:0000256" key="1">
    <source>
        <dbReference type="SAM" id="MobiDB-lite"/>
    </source>
</evidence>
<accession>A0A3S2X2I4</accession>
<evidence type="ECO:0000313" key="5">
    <source>
        <dbReference type="Proteomes" id="UP000282837"/>
    </source>
</evidence>
<dbReference type="Pfam" id="PF07486">
    <property type="entry name" value="Hydrolase_2"/>
    <property type="match status" value="1"/>
</dbReference>